<evidence type="ECO:0000256" key="1">
    <source>
        <dbReference type="ARBA" id="ARBA00004477"/>
    </source>
</evidence>
<dbReference type="EMBL" id="JBFDAA010000003">
    <property type="protein sequence ID" value="KAL1139150.1"/>
    <property type="molecule type" value="Genomic_DNA"/>
</dbReference>
<feature type="transmembrane region" description="Helical" evidence="7">
    <location>
        <begin position="818"/>
        <end position="844"/>
    </location>
</feature>
<gene>
    <name evidence="10" type="ORF">AAG570_009210</name>
</gene>
<feature type="transmembrane region" description="Helical" evidence="7">
    <location>
        <begin position="490"/>
        <end position="512"/>
    </location>
</feature>
<evidence type="ECO:0000256" key="5">
    <source>
        <dbReference type="ARBA" id="ARBA00022502"/>
    </source>
</evidence>
<feature type="transmembrane region" description="Helical" evidence="7">
    <location>
        <begin position="555"/>
        <end position="571"/>
    </location>
</feature>
<keyword evidence="11" id="KW-1185">Reference proteome</keyword>
<evidence type="ECO:0000256" key="7">
    <source>
        <dbReference type="RuleBase" id="RU367138"/>
    </source>
</evidence>
<accession>A0ABD0YTE8</accession>
<keyword evidence="7" id="KW-0812">Transmembrane</keyword>
<dbReference type="InterPro" id="IPR007070">
    <property type="entry name" value="GPI_EtnP_transferase_1"/>
</dbReference>
<proteinExistence type="inferred from homology"/>
<feature type="transmembrane region" description="Helical" evidence="7">
    <location>
        <begin position="781"/>
        <end position="798"/>
    </location>
</feature>
<feature type="transmembrane region" description="Helical" evidence="7">
    <location>
        <begin position="426"/>
        <end position="451"/>
    </location>
</feature>
<evidence type="ECO:0000256" key="6">
    <source>
        <dbReference type="ARBA" id="ARBA00022824"/>
    </source>
</evidence>
<dbReference type="PANTHER" id="PTHR12250">
    <property type="entry name" value="PHOSPHATIDYLINOSITOL GLYCAN, CLASS N"/>
    <property type="match status" value="1"/>
</dbReference>
<protein>
    <recommendedName>
        <fullName evidence="4 7">GPI ethanolamine phosphate transferase 1</fullName>
        <ecNumber evidence="7">2.-.-.-</ecNumber>
    </recommendedName>
</protein>
<evidence type="ECO:0000313" key="10">
    <source>
        <dbReference type="EMBL" id="KAL1139150.1"/>
    </source>
</evidence>
<evidence type="ECO:0000256" key="4">
    <source>
        <dbReference type="ARBA" id="ARBA00020831"/>
    </source>
</evidence>
<comment type="function">
    <text evidence="7">Ethanolamine phosphate transferase involved in glycosylphosphatidylinositol-anchor biosynthesis. Transfers ethanolamine phosphate to the first alpha-1,4-linked mannose of the glycosylphosphatidylinositol precursor of GPI-anchor.</text>
</comment>
<evidence type="ECO:0000256" key="2">
    <source>
        <dbReference type="ARBA" id="ARBA00004687"/>
    </source>
</evidence>
<dbReference type="Gene3D" id="3.40.720.10">
    <property type="entry name" value="Alkaline Phosphatase, subunit A"/>
    <property type="match status" value="1"/>
</dbReference>
<comment type="caution">
    <text evidence="10">The sequence shown here is derived from an EMBL/GenBank/DDBJ whole genome shotgun (WGS) entry which is preliminary data.</text>
</comment>
<dbReference type="GO" id="GO:0005789">
    <property type="term" value="C:endoplasmic reticulum membrane"/>
    <property type="evidence" value="ECO:0007669"/>
    <property type="project" value="UniProtKB-SubCell"/>
</dbReference>
<keyword evidence="7" id="KW-0472">Membrane</keyword>
<dbReference type="GO" id="GO:0051377">
    <property type="term" value="F:mannose-ethanolamine phosphotransferase activity"/>
    <property type="evidence" value="ECO:0007669"/>
    <property type="project" value="UniProtKB-UniRule"/>
</dbReference>
<comment type="similarity">
    <text evidence="3 7">Belongs to the PIGG/PIGN/PIGO family. PIGN subfamily.</text>
</comment>
<dbReference type="GO" id="GO:0006506">
    <property type="term" value="P:GPI anchor biosynthetic process"/>
    <property type="evidence" value="ECO:0007669"/>
    <property type="project" value="UniProtKB-KW"/>
</dbReference>
<keyword evidence="7" id="KW-0808">Transferase</keyword>
<feature type="transmembrane region" description="Helical" evidence="7">
    <location>
        <begin position="577"/>
        <end position="593"/>
    </location>
</feature>
<dbReference type="Proteomes" id="UP001558652">
    <property type="component" value="Unassembled WGS sequence"/>
</dbReference>
<evidence type="ECO:0000313" key="11">
    <source>
        <dbReference type="Proteomes" id="UP001558652"/>
    </source>
</evidence>
<comment type="subcellular location">
    <subcellularLocation>
        <location evidence="1 7">Endoplasmic reticulum membrane</location>
        <topology evidence="1 7">Multi-pass membrane protein</topology>
    </subcellularLocation>
</comment>
<feature type="transmembrane region" description="Helical" evidence="7">
    <location>
        <begin position="889"/>
        <end position="914"/>
    </location>
</feature>
<reference evidence="10 11" key="1">
    <citation type="submission" date="2024-07" db="EMBL/GenBank/DDBJ databases">
        <title>Chromosome-level genome assembly of the water stick insect Ranatra chinensis (Heteroptera: Nepidae).</title>
        <authorList>
            <person name="Liu X."/>
        </authorList>
    </citation>
    <scope>NUCLEOTIDE SEQUENCE [LARGE SCALE GENOMIC DNA]</scope>
    <source>
        <strain evidence="10">Cailab_2021Rc</strain>
        <tissue evidence="10">Muscle</tissue>
    </source>
</reference>
<feature type="transmembrane region" description="Helical" evidence="7">
    <location>
        <begin position="628"/>
        <end position="647"/>
    </location>
</feature>
<feature type="domain" description="GPI ethanolamine phosphate transferase 1 C-terminal" evidence="9">
    <location>
        <begin position="419"/>
        <end position="864"/>
    </location>
</feature>
<sequence>MWSLGLAVHVVLLMSVKDLYPEERTTRGDEAKCGWEGVDPPADRLVLALVDGLGADVLYRALAAAPNDTFLKEVIEDRGSWGVAIGRPPSSCLDGTMAVTTGVSFPKPVLGLHPEPRATVDSFFDSTSRTYYVGHPRVSAYFPNAKNWVNITYPEEMAKTSWETNCTELDDWVFDRAEELLEKGPGAGMTKVAFFLHLRGFDIAGHVENSKSVRAALVLMNLDRRLELLETKIRATFGDDRTAFLLTSDHGLLDVDREGRHGGSTAQEVETPVVTWGRGVARPPAPCPRRAAAPPRWPLATQSRGTLAQRDLAPLLASLLGLPVPAYSRGALPEAFLNVTDFQQSTALSCNAFQMSELCAALRRDLGSRGVFSLQDTCAPFSEKEANLLRSTILSSMKVGDWMKSAESSREMIALAGRCVRYWTNYYRYLAIPLLVLVSAGWGILTLTTILRQPKEREEQSEVTEQQETKAEVESSSIVRLRLTVKRTPCHIVVVDVFFGLLFSVAIFLVAFEGLPIRFYGYTLAAIAVWWLLVRTFCSLVFAMKFTGWERCSHYGWSVPVYGLLSQLIMLPMSDRLGLTVGLVLLLIYFLLADLRSEATGRTAHWIFSSLPLIILPFYSTLHSSFDSYLYLTGGLTWLTFSAYYVLKSRTNVLDLIVNLLALILLIGSITVGYLVHSGLGVNRVVTTIISWNILIMAIMVPWILGSEVTETRLFQTVMCLCAAFQLLCVRHESLALLAIVVHLTYWMLLEVRGPEEALKSAVGPLPEVGQELKRHDVRRALLYFAYLVFSYYAVGLVESPSGFDSRWASLFSETPTPIMVFVLIKAAIALLIVTIFFVVFLRLTGVSREAFLFLSLFFCNLLGFERLIALSLTRSDSPRLEAALCHHILAQLLSLFVLLLYPIAVVVTGSSLVQKCQRIQEPISTDIPLSYLNSDE</sequence>
<comment type="pathway">
    <text evidence="2 7">Glycolipid biosynthesis; glycosylphosphatidylinositol-anchor biosynthesis.</text>
</comment>
<evidence type="ECO:0000259" key="9">
    <source>
        <dbReference type="Pfam" id="PF04987"/>
    </source>
</evidence>
<dbReference type="InterPro" id="IPR017850">
    <property type="entry name" value="Alkaline_phosphatase_core_sf"/>
</dbReference>
<keyword evidence="5 7" id="KW-0337">GPI-anchor biosynthesis</keyword>
<keyword evidence="6 7" id="KW-0256">Endoplasmic reticulum</keyword>
<feature type="transmembrane region" description="Helical" evidence="7">
    <location>
        <begin position="851"/>
        <end position="869"/>
    </location>
</feature>
<organism evidence="10 11">
    <name type="scientific">Ranatra chinensis</name>
    <dbReference type="NCBI Taxonomy" id="642074"/>
    <lineage>
        <taxon>Eukaryota</taxon>
        <taxon>Metazoa</taxon>
        <taxon>Ecdysozoa</taxon>
        <taxon>Arthropoda</taxon>
        <taxon>Hexapoda</taxon>
        <taxon>Insecta</taxon>
        <taxon>Pterygota</taxon>
        <taxon>Neoptera</taxon>
        <taxon>Paraneoptera</taxon>
        <taxon>Hemiptera</taxon>
        <taxon>Heteroptera</taxon>
        <taxon>Panheteroptera</taxon>
        <taxon>Nepomorpha</taxon>
        <taxon>Nepidae</taxon>
        <taxon>Ranatrinae</taxon>
        <taxon>Ranatra</taxon>
    </lineage>
</organism>
<keyword evidence="8" id="KW-0732">Signal</keyword>
<feature type="transmembrane region" description="Helical" evidence="7">
    <location>
        <begin position="682"/>
        <end position="705"/>
    </location>
</feature>
<dbReference type="EC" id="2.-.-.-" evidence="7"/>
<feature type="signal peptide" evidence="8">
    <location>
        <begin position="1"/>
        <end position="18"/>
    </location>
</feature>
<feature type="transmembrane region" description="Helical" evidence="7">
    <location>
        <begin position="656"/>
        <end position="676"/>
    </location>
</feature>
<feature type="transmembrane region" description="Helical" evidence="7">
    <location>
        <begin position="605"/>
        <end position="622"/>
    </location>
</feature>
<dbReference type="SUPFAM" id="SSF53649">
    <property type="entry name" value="Alkaline phosphatase-like"/>
    <property type="match status" value="1"/>
</dbReference>
<dbReference type="InterPro" id="IPR017852">
    <property type="entry name" value="GPI_EtnP_transferase_1_C"/>
</dbReference>
<keyword evidence="7" id="KW-1133">Transmembrane helix</keyword>
<evidence type="ECO:0000256" key="3">
    <source>
        <dbReference type="ARBA" id="ARBA00008400"/>
    </source>
</evidence>
<evidence type="ECO:0000256" key="8">
    <source>
        <dbReference type="SAM" id="SignalP"/>
    </source>
</evidence>
<dbReference type="PANTHER" id="PTHR12250:SF0">
    <property type="entry name" value="GPI ETHANOLAMINE PHOSPHATE TRANSFERASE 1"/>
    <property type="match status" value="1"/>
</dbReference>
<dbReference type="Pfam" id="PF04987">
    <property type="entry name" value="PigN"/>
    <property type="match status" value="1"/>
</dbReference>
<feature type="chain" id="PRO_5044842493" description="GPI ethanolamine phosphate transferase 1" evidence="8">
    <location>
        <begin position="19"/>
        <end position="937"/>
    </location>
</feature>
<name>A0ABD0YTE8_9HEMI</name>
<dbReference type="AlphaFoldDB" id="A0ABD0YTE8"/>